<keyword evidence="4 9" id="KW-1133">Transmembrane helix</keyword>
<evidence type="ECO:0000256" key="8">
    <source>
        <dbReference type="ARBA" id="ARBA00049427"/>
    </source>
</evidence>
<protein>
    <recommendedName>
        <fullName evidence="7 9">Polyprenal reductase</fullName>
        <ecNumber evidence="2 9">1.3.1.94</ecNumber>
    </recommendedName>
</protein>
<dbReference type="InterPro" id="IPR039698">
    <property type="entry name" value="Dfg10/SRD5A3"/>
</dbReference>
<dbReference type="PROSITE" id="PS50244">
    <property type="entry name" value="S5A_REDUCTASE"/>
    <property type="match status" value="1"/>
</dbReference>
<name>A0A2A2JS83_9BILA</name>
<comment type="function">
    <text evidence="9">Plays a key role in early steps of protein N-linked glycosylation by being involved in the conversion of polyprenol into dolichol. Acts as a polyprenal reductase that mediates the reduction of polyprenal into dolichal in a NADP-dependent mechanism. Dolichols are required for the synthesis of dolichol-linked monosaccharides and the oligosaccharide precursor used for N-glycosylation.</text>
</comment>
<dbReference type="InterPro" id="IPR001104">
    <property type="entry name" value="3-oxo-5_a-steroid_4-DH_C"/>
</dbReference>
<evidence type="ECO:0000256" key="3">
    <source>
        <dbReference type="ARBA" id="ARBA00022692"/>
    </source>
</evidence>
<keyword evidence="3 9" id="KW-0812">Transmembrane</keyword>
<dbReference type="OrthoDB" id="5788137at2759"/>
<keyword evidence="5 9" id="KW-0472">Membrane</keyword>
<evidence type="ECO:0000256" key="6">
    <source>
        <dbReference type="ARBA" id="ARBA00046320"/>
    </source>
</evidence>
<reference evidence="11 12" key="1">
    <citation type="journal article" date="2017" name="Curr. Biol.">
        <title>Genome architecture and evolution of a unichromosomal asexual nematode.</title>
        <authorList>
            <person name="Fradin H."/>
            <person name="Zegar C."/>
            <person name="Gutwein M."/>
            <person name="Lucas J."/>
            <person name="Kovtun M."/>
            <person name="Corcoran D."/>
            <person name="Baugh L.R."/>
            <person name="Kiontke K."/>
            <person name="Gunsalus K."/>
            <person name="Fitch D.H."/>
            <person name="Piano F."/>
        </authorList>
    </citation>
    <scope>NUCLEOTIDE SEQUENCE [LARGE SCALE GENOMIC DNA]</scope>
    <source>
        <strain evidence="11">PF1309</strain>
    </source>
</reference>
<evidence type="ECO:0000313" key="11">
    <source>
        <dbReference type="EMBL" id="PAV64429.1"/>
    </source>
</evidence>
<comment type="subcellular location">
    <subcellularLocation>
        <location evidence="1">Endomembrane system</location>
        <topology evidence="1">Multi-pass membrane protein</topology>
    </subcellularLocation>
    <subcellularLocation>
        <location evidence="9">Endoplasmic reticulum membrane</location>
    </subcellularLocation>
</comment>
<comment type="catalytic activity">
    <reaction evidence="8 9">
        <text>a di-trans,poly-cis-dolichal + NADP(+) = a di-trans,poly-cis-polyprenal + NADPH + H(+)</text>
        <dbReference type="Rhea" id="RHEA:80727"/>
        <dbReference type="Rhea" id="RHEA-COMP:19536"/>
        <dbReference type="Rhea" id="RHEA-COMP:19537"/>
        <dbReference type="ChEBI" id="CHEBI:15378"/>
        <dbReference type="ChEBI" id="CHEBI:57783"/>
        <dbReference type="ChEBI" id="CHEBI:58349"/>
        <dbReference type="ChEBI" id="CHEBI:231623"/>
        <dbReference type="ChEBI" id="CHEBI:231637"/>
        <dbReference type="EC" id="1.3.1.94"/>
    </reaction>
    <physiologicalReaction direction="right-to-left" evidence="8 9">
        <dbReference type="Rhea" id="RHEA:80729"/>
    </physiologicalReaction>
</comment>
<dbReference type="GO" id="GO:0160198">
    <property type="term" value="F:polyprenal reductase activity"/>
    <property type="evidence" value="ECO:0007669"/>
    <property type="project" value="UniProtKB-EC"/>
</dbReference>
<comment type="pathway">
    <text evidence="9">Protein modification; protein glycosylation.</text>
</comment>
<organism evidence="11 12">
    <name type="scientific">Diploscapter pachys</name>
    <dbReference type="NCBI Taxonomy" id="2018661"/>
    <lineage>
        <taxon>Eukaryota</taxon>
        <taxon>Metazoa</taxon>
        <taxon>Ecdysozoa</taxon>
        <taxon>Nematoda</taxon>
        <taxon>Chromadorea</taxon>
        <taxon>Rhabditida</taxon>
        <taxon>Rhabditina</taxon>
        <taxon>Rhabditomorpha</taxon>
        <taxon>Rhabditoidea</taxon>
        <taxon>Rhabditidae</taxon>
        <taxon>Diploscapter</taxon>
    </lineage>
</organism>
<dbReference type="GO" id="GO:0016095">
    <property type="term" value="P:polyprenol catabolic process"/>
    <property type="evidence" value="ECO:0007669"/>
    <property type="project" value="UniProtKB-UniRule"/>
</dbReference>
<evidence type="ECO:0000256" key="4">
    <source>
        <dbReference type="ARBA" id="ARBA00022989"/>
    </source>
</evidence>
<gene>
    <name evidence="11" type="ORF">WR25_07017</name>
</gene>
<dbReference type="UniPathway" id="UPA00378"/>
<evidence type="ECO:0000256" key="2">
    <source>
        <dbReference type="ARBA" id="ARBA00012522"/>
    </source>
</evidence>
<dbReference type="GO" id="GO:0003865">
    <property type="term" value="F:3-oxo-5-alpha-steroid 4-dehydrogenase activity"/>
    <property type="evidence" value="ECO:0007669"/>
    <property type="project" value="TreeGrafter"/>
</dbReference>
<dbReference type="GO" id="GO:0005789">
    <property type="term" value="C:endoplasmic reticulum membrane"/>
    <property type="evidence" value="ECO:0007669"/>
    <property type="project" value="UniProtKB-SubCell"/>
</dbReference>
<dbReference type="GO" id="GO:0102389">
    <property type="term" value="F:polyprenol reductase activity"/>
    <property type="evidence" value="ECO:0007669"/>
    <property type="project" value="UniProtKB-UniRule"/>
</dbReference>
<keyword evidence="9" id="KW-0521">NADP</keyword>
<dbReference type="PANTHER" id="PTHR14624">
    <property type="entry name" value="DFG10 PROTEIN"/>
    <property type="match status" value="1"/>
</dbReference>
<feature type="transmembrane region" description="Helical" evidence="9">
    <location>
        <begin position="66"/>
        <end position="84"/>
    </location>
</feature>
<comment type="caution">
    <text evidence="11">The sequence shown here is derived from an EMBL/GenBank/DDBJ whole genome shotgun (WGS) entry which is preliminary data.</text>
</comment>
<dbReference type="Pfam" id="PF02544">
    <property type="entry name" value="Steroid_dh"/>
    <property type="match status" value="1"/>
</dbReference>
<dbReference type="Proteomes" id="UP000218231">
    <property type="component" value="Unassembled WGS sequence"/>
</dbReference>
<keyword evidence="9" id="KW-0256">Endoplasmic reticulum</keyword>
<proteinExistence type="inferred from homology"/>
<evidence type="ECO:0000256" key="1">
    <source>
        <dbReference type="ARBA" id="ARBA00004127"/>
    </source>
</evidence>
<dbReference type="STRING" id="2018661.A0A2A2JS83"/>
<keyword evidence="12" id="KW-1185">Reference proteome</keyword>
<dbReference type="GO" id="GO:0006488">
    <property type="term" value="P:dolichol-linked oligosaccharide biosynthetic process"/>
    <property type="evidence" value="ECO:0007669"/>
    <property type="project" value="UniProtKB-UniRule"/>
</dbReference>
<evidence type="ECO:0000259" key="10">
    <source>
        <dbReference type="Pfam" id="PF02544"/>
    </source>
</evidence>
<dbReference type="AlphaFoldDB" id="A0A2A2JS83"/>
<dbReference type="EC" id="1.3.1.94" evidence="2 9"/>
<feature type="transmembrane region" description="Helical" evidence="9">
    <location>
        <begin position="6"/>
        <end position="28"/>
    </location>
</feature>
<comment type="similarity">
    <text evidence="6 9">Belongs to the steroid 5-alpha reductase family. Polyprenal reductase subfamily.</text>
</comment>
<dbReference type="EMBL" id="LIAE01010258">
    <property type="protein sequence ID" value="PAV64429.1"/>
    <property type="molecule type" value="Genomic_DNA"/>
</dbReference>
<feature type="domain" description="3-oxo-5-alpha-steroid 4-dehydrogenase C-terminal" evidence="10">
    <location>
        <begin position="196"/>
        <end position="307"/>
    </location>
</feature>
<accession>A0A2A2JS83</accession>
<dbReference type="PANTHER" id="PTHR14624:SF0">
    <property type="entry name" value="POLYPRENOL REDUCTASE"/>
    <property type="match status" value="1"/>
</dbReference>
<evidence type="ECO:0000256" key="9">
    <source>
        <dbReference type="RuleBase" id="RU367081"/>
    </source>
</evidence>
<sequence length="307" mass="35752">MLEFLLAYGWIPVLLTGAGLFILLICTANQFTSFQLIRNVFLYGKLNEQESTTTRLPRWFYVPKKWFSHFYIVSIVCIAFWLLFMQGISDRFFKTETRAVLKLRSLTWEHRVPSVSWSTAQFALWLLFIHSLRRAYETLYVSVFSSGQMNLLHYLTGLGHYFLLPLSIICETKGVVTNDYVHFSFGDISGEQWGAAIIFLMLNLAQHQVARQMGDLRKSLSGTVRHYSYGVCYGGLFDLVSSPHFFLEILIYVTMTGFLWQCFAFKFVLLFVVLNQMCVGFVTHQWYLSTFPGKYPKERKAIIPWIF</sequence>
<comment type="caution">
    <text evidence="9">Lacks conserved residue(s) required for the propagation of feature annotation.</text>
</comment>
<evidence type="ECO:0000256" key="5">
    <source>
        <dbReference type="ARBA" id="ARBA00023136"/>
    </source>
</evidence>
<evidence type="ECO:0000313" key="12">
    <source>
        <dbReference type="Proteomes" id="UP000218231"/>
    </source>
</evidence>
<keyword evidence="9" id="KW-0560">Oxidoreductase</keyword>
<feature type="transmembrane region" description="Helical" evidence="9">
    <location>
        <begin position="258"/>
        <end position="282"/>
    </location>
</feature>
<evidence type="ECO:0000256" key="7">
    <source>
        <dbReference type="ARBA" id="ARBA00047186"/>
    </source>
</evidence>